<protein>
    <submittedName>
        <fullName evidence="2">Disulfide bond formation protein DsbD</fullName>
    </submittedName>
</protein>
<proteinExistence type="predicted"/>
<keyword evidence="1" id="KW-0732">Signal</keyword>
<reference evidence="2 3" key="1">
    <citation type="submission" date="2017-10" db="EMBL/GenBank/DDBJ databases">
        <title>Whole genome sequencing of Pseudoxanthomonas broegbernensis DSM 12573(T).</title>
        <authorList>
            <person name="Kumar S."/>
            <person name="Bansal K."/>
            <person name="Kaur A."/>
            <person name="Patil P."/>
            <person name="Sharma S."/>
            <person name="Patil P.B."/>
        </authorList>
    </citation>
    <scope>NUCLEOTIDE SEQUENCE [LARGE SCALE GENOMIC DNA]</scope>
    <source>
        <strain evidence="2 3">DSM 12573</strain>
    </source>
</reference>
<sequence>MQWRQRRGPAGIALALVLAAAALPLRAQDAGELEWQWRAEPVAGTHDVELVFTAPIRHGWIVYGSDFEAGDFGPRPARVAVHAGGEVLQPARSVGAHARSDRNFAGEYRYTYFADAATFRQRVRVEPGAREVSGVLNGQSCHEESGLCTLFRAPFAVALE</sequence>
<dbReference type="Proteomes" id="UP000462066">
    <property type="component" value="Unassembled WGS sequence"/>
</dbReference>
<evidence type="ECO:0000256" key="1">
    <source>
        <dbReference type="SAM" id="SignalP"/>
    </source>
</evidence>
<keyword evidence="3" id="KW-1185">Reference proteome</keyword>
<accession>A0A7V8GNL8</accession>
<dbReference type="AlphaFoldDB" id="A0A7V8GNL8"/>
<gene>
    <name evidence="2" type="ORF">B1992_06300</name>
</gene>
<name>A0A7V8GNL8_9GAMM</name>
<dbReference type="EMBL" id="MWIP01000004">
    <property type="protein sequence ID" value="KAF1687057.1"/>
    <property type="molecule type" value="Genomic_DNA"/>
</dbReference>
<feature type="signal peptide" evidence="1">
    <location>
        <begin position="1"/>
        <end position="27"/>
    </location>
</feature>
<feature type="chain" id="PRO_5030589113" evidence="1">
    <location>
        <begin position="28"/>
        <end position="160"/>
    </location>
</feature>
<organism evidence="2 3">
    <name type="scientific">Pseudoxanthomonas broegbernensis</name>
    <dbReference type="NCBI Taxonomy" id="83619"/>
    <lineage>
        <taxon>Bacteria</taxon>
        <taxon>Pseudomonadati</taxon>
        <taxon>Pseudomonadota</taxon>
        <taxon>Gammaproteobacteria</taxon>
        <taxon>Lysobacterales</taxon>
        <taxon>Lysobacteraceae</taxon>
        <taxon>Pseudoxanthomonas</taxon>
    </lineage>
</organism>
<comment type="caution">
    <text evidence="2">The sequence shown here is derived from an EMBL/GenBank/DDBJ whole genome shotgun (WGS) entry which is preliminary data.</text>
</comment>
<evidence type="ECO:0000313" key="3">
    <source>
        <dbReference type="Proteomes" id="UP000462066"/>
    </source>
</evidence>
<evidence type="ECO:0000313" key="2">
    <source>
        <dbReference type="EMBL" id="KAF1687057.1"/>
    </source>
</evidence>